<dbReference type="PANTHER" id="PTHR31157">
    <property type="entry name" value="SCP DOMAIN-CONTAINING PROTEIN"/>
    <property type="match status" value="1"/>
</dbReference>
<dbReference type="Proteomes" id="UP000806077">
    <property type="component" value="Unassembled WGS sequence"/>
</dbReference>
<evidence type="ECO:0000313" key="3">
    <source>
        <dbReference type="Proteomes" id="UP000806077"/>
    </source>
</evidence>
<dbReference type="InterPro" id="IPR035940">
    <property type="entry name" value="CAP_sf"/>
</dbReference>
<dbReference type="Gene3D" id="3.40.33.10">
    <property type="entry name" value="CAP"/>
    <property type="match status" value="1"/>
</dbReference>
<dbReference type="SUPFAM" id="SSF55797">
    <property type="entry name" value="PR-1-like"/>
    <property type="match status" value="1"/>
</dbReference>
<keyword evidence="3" id="KW-1185">Reference proteome</keyword>
<dbReference type="InterPro" id="IPR014044">
    <property type="entry name" value="CAP_dom"/>
</dbReference>
<evidence type="ECO:0000259" key="1">
    <source>
        <dbReference type="Pfam" id="PF00188"/>
    </source>
</evidence>
<feature type="domain" description="SCP" evidence="1">
    <location>
        <begin position="48"/>
        <end position="157"/>
    </location>
</feature>
<dbReference type="AlphaFoldDB" id="A0AAP1RES8"/>
<dbReference type="EMBL" id="WXXV01000004">
    <property type="protein sequence ID" value="MBE7694729.1"/>
    <property type="molecule type" value="Genomic_DNA"/>
</dbReference>
<evidence type="ECO:0000313" key="2">
    <source>
        <dbReference type="EMBL" id="MBE7694729.1"/>
    </source>
</evidence>
<sequence length="163" mass="18962">MNNHPLWLAIVFYTLILTACSSNNDNIKSKQLDTYDEINAKTIEIEILNQVNNYRINKGFSLLEKSEAIKFQSKKHTDYMIDKNIVSHDFFNLRKQYLNKNINAINVAENVAYGYSSAKSVVNAWIRSDGHRKNMEGNFTHFDVSAEKNPKGKWYFTNIFVKK</sequence>
<dbReference type="Pfam" id="PF00188">
    <property type="entry name" value="CAP"/>
    <property type="match status" value="1"/>
</dbReference>
<organism evidence="2 3">
    <name type="scientific">Tenacibaculum finnmarkense genomovar finnmarkense</name>
    <dbReference type="NCBI Taxonomy" id="1458503"/>
    <lineage>
        <taxon>Bacteria</taxon>
        <taxon>Pseudomonadati</taxon>
        <taxon>Bacteroidota</taxon>
        <taxon>Flavobacteriia</taxon>
        <taxon>Flavobacteriales</taxon>
        <taxon>Flavobacteriaceae</taxon>
        <taxon>Tenacibaculum</taxon>
        <taxon>Tenacibaculum finnmarkense</taxon>
    </lineage>
</organism>
<dbReference type="PANTHER" id="PTHR31157:SF1">
    <property type="entry name" value="SCP DOMAIN-CONTAINING PROTEIN"/>
    <property type="match status" value="1"/>
</dbReference>
<dbReference type="CDD" id="cd05379">
    <property type="entry name" value="CAP_bacterial"/>
    <property type="match status" value="1"/>
</dbReference>
<name>A0AAP1RES8_9FLAO</name>
<gene>
    <name evidence="2" type="ORF">F7645_04740</name>
</gene>
<accession>A0AAP1RES8</accession>
<protein>
    <submittedName>
        <fullName evidence="2">CAP domain-containing protein</fullName>
    </submittedName>
</protein>
<dbReference type="RefSeq" id="WP_101955744.1">
    <property type="nucleotide sequence ID" value="NZ_JAFMUA010000011.1"/>
</dbReference>
<comment type="caution">
    <text evidence="2">The sequence shown here is derived from an EMBL/GenBank/DDBJ whole genome shotgun (WGS) entry which is preliminary data.</text>
</comment>
<reference evidence="2 3" key="1">
    <citation type="journal article" date="2020" name="Int. J. Syst. Evol. Microbiol.">
        <title>Tenacibaculum piscium sp. nov., isolated from skin ulcers of sea-farmed fish, and description of Tenacibaculum finnmarkense sp. nov. with subdivision into genomovars finnmarkense and ulcerans.</title>
        <authorList>
            <person name="Olsen A.B."/>
            <person name="Spilsberg B."/>
            <person name="Nilsen H.K."/>
            <person name="Lagesen K."/>
            <person name="Gulla S."/>
            <person name="Avendano-Herrera R."/>
            <person name="Irgang R."/>
            <person name="Duchaud E."/>
            <person name="Colquhoun D.J."/>
        </authorList>
    </citation>
    <scope>NUCLEOTIDE SEQUENCE [LARGE SCALE GENOMIC DNA]</scope>
    <source>
        <strain evidence="2 3">TNO037</strain>
    </source>
</reference>
<proteinExistence type="predicted"/>